<name>A0A9X8HK83_PSEPU</name>
<proteinExistence type="predicted"/>
<dbReference type="Proteomes" id="UP000269115">
    <property type="component" value="Unassembled WGS sequence"/>
</dbReference>
<dbReference type="Pfam" id="PF18063">
    <property type="entry name" value="BB_PF"/>
    <property type="match status" value="1"/>
</dbReference>
<dbReference type="AlphaFoldDB" id="A0A9X8HK83"/>
<dbReference type="EMBL" id="RJUR01000013">
    <property type="protein sequence ID" value="ROQ49791.1"/>
    <property type="molecule type" value="Genomic_DNA"/>
</dbReference>
<accession>A0A9X8HK83</accession>
<evidence type="ECO:0000313" key="3">
    <source>
        <dbReference type="Proteomes" id="UP000269115"/>
    </source>
</evidence>
<comment type="caution">
    <text evidence="2">The sequence shown here is derived from an EMBL/GenBank/DDBJ whole genome shotgun (WGS) entry which is preliminary data.</text>
</comment>
<dbReference type="CDD" id="cd17904">
    <property type="entry name" value="PFM_monalysin-like"/>
    <property type="match status" value="1"/>
</dbReference>
<dbReference type="InterPro" id="IPR040927">
    <property type="entry name" value="PF_Monalysin"/>
</dbReference>
<reference evidence="2 3" key="1">
    <citation type="submission" date="2018-11" db="EMBL/GenBank/DDBJ databases">
        <title>Genomic analyses of the natural microbiome of Caenorhabditis elegans.</title>
        <authorList>
            <person name="Samuel B."/>
        </authorList>
    </citation>
    <scope>NUCLEOTIDE SEQUENCE [LARGE SCALE GENOMIC DNA]</scope>
    <source>
        <strain evidence="2 3">BIGb0473</strain>
    </source>
</reference>
<feature type="domain" description="Monalysin Pore-forming" evidence="1">
    <location>
        <begin position="18"/>
        <end position="173"/>
    </location>
</feature>
<gene>
    <name evidence="2" type="ORF">EDF85_2576</name>
</gene>
<evidence type="ECO:0000313" key="2">
    <source>
        <dbReference type="EMBL" id="ROQ49791.1"/>
    </source>
</evidence>
<evidence type="ECO:0000259" key="1">
    <source>
        <dbReference type="Pfam" id="PF18063"/>
    </source>
</evidence>
<protein>
    <recommendedName>
        <fullName evidence="1">Monalysin Pore-forming domain-containing protein</fullName>
    </recommendedName>
</protein>
<sequence>MSEDNVFGADSPAQRGSYHIDKYLFGGDKVRQACWIKDATEFGQMYDGKRWWDMYSVPVAAYVEHVGTVQVPSNGEDERTFEVTHGFTRSFSRTTEVSGGVQLEFKGVGVSSEVRVSFQAAQSWNDSTTQKHTRKLVGPGVFYAYQVHILYAHCVMGASEIDYYFEHNKVLPILDADAQVMREDLIYLSSVATDTLVTVLEEASVDPLGWDELQKKVLFEHYSSRKNAGCWRFDFSVNERYPRG</sequence>
<organism evidence="2 3">
    <name type="scientific">Pseudomonas putida</name>
    <name type="common">Arthrobacter siderocapsulatus</name>
    <dbReference type="NCBI Taxonomy" id="303"/>
    <lineage>
        <taxon>Bacteria</taxon>
        <taxon>Pseudomonadati</taxon>
        <taxon>Pseudomonadota</taxon>
        <taxon>Gammaproteobacteria</taxon>
        <taxon>Pseudomonadales</taxon>
        <taxon>Pseudomonadaceae</taxon>
        <taxon>Pseudomonas</taxon>
    </lineage>
</organism>
<dbReference type="NCBIfam" id="NF033381">
    <property type="entry name" value="MonaBetaBRL_TX"/>
    <property type="match status" value="1"/>
</dbReference>
<dbReference type="RefSeq" id="WP_185061907.1">
    <property type="nucleotide sequence ID" value="NZ_RJUR01000013.1"/>
</dbReference>